<reference evidence="2 3" key="1">
    <citation type="submission" date="2016-03" db="EMBL/GenBank/DDBJ databases">
        <title>Draft Genome Sequence of the Strain BR 10245 (Bradyrhizobium sp.) isolated from nodules of Centrolobium paraense.</title>
        <authorList>
            <person name="Simoes-Araujo J.L.Sr."/>
            <person name="Barauna A.C."/>
            <person name="Silva K."/>
            <person name="Zilli J.E."/>
        </authorList>
    </citation>
    <scope>NUCLEOTIDE SEQUENCE [LARGE SCALE GENOMIC DNA]</scope>
    <source>
        <strain evidence="2 3">BR 10245</strain>
    </source>
</reference>
<dbReference type="EMBL" id="LUUB01000079">
    <property type="protein sequence ID" value="OAF05856.1"/>
    <property type="molecule type" value="Genomic_DNA"/>
</dbReference>
<feature type="region of interest" description="Disordered" evidence="1">
    <location>
        <begin position="403"/>
        <end position="432"/>
    </location>
</feature>
<dbReference type="AlphaFoldDB" id="A0A176YJK8"/>
<gene>
    <name evidence="2" type="ORF">AYJ54_00685</name>
</gene>
<proteinExistence type="predicted"/>
<keyword evidence="3" id="KW-1185">Reference proteome</keyword>
<dbReference type="Pfam" id="PF23899">
    <property type="entry name" value="SU10_portal"/>
    <property type="match status" value="1"/>
</dbReference>
<dbReference type="STRING" id="1505087.AYJ54_00685"/>
<name>A0A176YJK8_9BRAD</name>
<dbReference type="OrthoDB" id="5464900at2"/>
<evidence type="ECO:0000256" key="1">
    <source>
        <dbReference type="SAM" id="MobiDB-lite"/>
    </source>
</evidence>
<dbReference type="InterPro" id="IPR056909">
    <property type="entry name" value="SU10_portal"/>
</dbReference>
<evidence type="ECO:0000313" key="3">
    <source>
        <dbReference type="Proteomes" id="UP000076959"/>
    </source>
</evidence>
<organism evidence="2 3">
    <name type="scientific">Bradyrhizobium centrolobii</name>
    <dbReference type="NCBI Taxonomy" id="1505087"/>
    <lineage>
        <taxon>Bacteria</taxon>
        <taxon>Pseudomonadati</taxon>
        <taxon>Pseudomonadota</taxon>
        <taxon>Alphaproteobacteria</taxon>
        <taxon>Hyphomicrobiales</taxon>
        <taxon>Nitrobacteraceae</taxon>
        <taxon>Bradyrhizobium</taxon>
    </lineage>
</organism>
<evidence type="ECO:0000313" key="2">
    <source>
        <dbReference type="EMBL" id="OAF05856.1"/>
    </source>
</evidence>
<dbReference type="Proteomes" id="UP000076959">
    <property type="component" value="Unassembled WGS sequence"/>
</dbReference>
<protein>
    <submittedName>
        <fullName evidence="2">Uncharacterized protein</fullName>
    </submittedName>
</protein>
<sequence length="546" mass="60583">MTGQPAPVHNVKLLRTSNFAQARVLACAPEEVGWGRNTRTMRDCNYFFHSPPNLTEADLIAQGYDEDQVKELPTFNFASNSEELARDTVGEENFATETANRSARPIKTTEHYIRMDYEQNGKPCLYKVTTAGEKNQVLKKDGKSDVEEVDVIPFAVLTPILQPHRLCGRSVADLVMDIQRINTALLRGVLDNSYLVANPRHEVAEGGANVNTLDDLLTVRRNGIVRVKTSGTVTPLATQSIVGELLPVMTYMDQIREMRSGVTRTGQGVDANALQNQSATAVNQVFTMAQAKMKLIARIFAETGIRDLFWLLHGTIRQHGQKAETVRLRNQWVSVDPRNWKARNDLTVSVGLGDGGKAQQYAQTMGIANFQKELLLGGKTNIVDDEKIYNTAAELTRISGHKSADKFFNDPSTKNPDGSLKYPAPQPQPDPKVQIEQMKQAGKQAETAQKAQLDQQKAQLDAVHEQIQAQADIEVARFKAQVDTMLAALDARLKMTMAAQDHAHKQQEHHMDMAGRVLDMAATAHAHDTKMEVMREQAKNKPKADA</sequence>
<accession>A0A176YJK8</accession>
<comment type="caution">
    <text evidence="2">The sequence shown here is derived from an EMBL/GenBank/DDBJ whole genome shotgun (WGS) entry which is preliminary data.</text>
</comment>